<reference evidence="1 2" key="1">
    <citation type="journal article" date="2015" name="Genome Announc.">
        <title>Draft Genome of the Euendolithic (true boring) Cyanobacterium Mastigocoleus testarum strain BC008.</title>
        <authorList>
            <person name="Guida B.S."/>
            <person name="Garcia-Pichel F."/>
        </authorList>
    </citation>
    <scope>NUCLEOTIDE SEQUENCE [LARGE SCALE GENOMIC DNA]</scope>
    <source>
        <strain evidence="1 2">BC008</strain>
    </source>
</reference>
<proteinExistence type="predicted"/>
<comment type="caution">
    <text evidence="1">The sequence shown here is derived from an EMBL/GenBank/DDBJ whole genome shotgun (WGS) entry which is preliminary data.</text>
</comment>
<dbReference type="EMBL" id="LMTZ01000137">
    <property type="protein sequence ID" value="KST63549.1"/>
    <property type="molecule type" value="Genomic_DNA"/>
</dbReference>
<gene>
    <name evidence="1" type="ORF">BC008_13880</name>
</gene>
<evidence type="ECO:0000313" key="1">
    <source>
        <dbReference type="EMBL" id="KST63549.1"/>
    </source>
</evidence>
<dbReference type="AlphaFoldDB" id="A0A0V7ZGG7"/>
<organism evidence="1 2">
    <name type="scientific">Mastigocoleus testarum BC008</name>
    <dbReference type="NCBI Taxonomy" id="371196"/>
    <lineage>
        <taxon>Bacteria</taxon>
        <taxon>Bacillati</taxon>
        <taxon>Cyanobacteriota</taxon>
        <taxon>Cyanophyceae</taxon>
        <taxon>Nostocales</taxon>
        <taxon>Hapalosiphonaceae</taxon>
        <taxon>Mastigocoleus</taxon>
    </lineage>
</organism>
<name>A0A0V7ZGG7_9CYAN</name>
<evidence type="ECO:0000313" key="2">
    <source>
        <dbReference type="Proteomes" id="UP000053372"/>
    </source>
</evidence>
<dbReference type="Proteomes" id="UP000053372">
    <property type="component" value="Unassembled WGS sequence"/>
</dbReference>
<dbReference type="RefSeq" id="WP_058184406.1">
    <property type="nucleotide sequence ID" value="NZ_LMTZ01000137.1"/>
</dbReference>
<protein>
    <submittedName>
        <fullName evidence="1">Uncharacterized protein</fullName>
    </submittedName>
</protein>
<sequence length="59" mass="6920">MEFEADKAYQGGINITTPHKKKRKQELNEKQKIEFYRNSLGRAEADYSIDVRNYVNVLA</sequence>
<keyword evidence="2" id="KW-1185">Reference proteome</keyword>
<accession>A0A0V7ZGG7</accession>